<comment type="caution">
    <text evidence="2">The sequence shown here is derived from an EMBL/GenBank/DDBJ whole genome shotgun (WGS) entry which is preliminary data.</text>
</comment>
<dbReference type="Proteomes" id="UP000254168">
    <property type="component" value="Unassembled WGS sequence"/>
</dbReference>
<accession>A0AA46HA23</accession>
<evidence type="ECO:0000313" key="2">
    <source>
        <dbReference type="EMBL" id="SUZ27824.1"/>
    </source>
</evidence>
<feature type="region of interest" description="Disordered" evidence="1">
    <location>
        <begin position="55"/>
        <end position="79"/>
    </location>
</feature>
<reference evidence="2 3" key="1">
    <citation type="submission" date="2018-06" db="EMBL/GenBank/DDBJ databases">
        <authorList>
            <person name="Pothier F. J."/>
        </authorList>
    </citation>
    <scope>NUCLEOTIDE SEQUENCE [LARGE SCALE GENOMIC DNA]</scope>
    <source>
        <strain evidence="2 3">CPBF 424</strain>
    </source>
</reference>
<feature type="region of interest" description="Disordered" evidence="1">
    <location>
        <begin position="272"/>
        <end position="295"/>
    </location>
</feature>
<feature type="region of interest" description="Disordered" evidence="1">
    <location>
        <begin position="144"/>
        <end position="199"/>
    </location>
</feature>
<protein>
    <submittedName>
        <fullName evidence="2">Uncharacterized protein</fullName>
    </submittedName>
</protein>
<keyword evidence="3" id="KW-1185">Reference proteome</keyword>
<sequence length="295" mass="32093">MDAACAHTDVFAECPAIVGGRALQQTDSVEGAVPSPLAGHAVNPSLGARWRHPCRHTVPQPARAPHQTGGRRSSEKPSVVRYASDVEPLLMIKRGASSTALPMHTDHLDWSLPAHRRGTLSGMDAAPEPTWTYLRRVLRGWAGKGPAAGPQRRERGALTARGTRRKPIPGGSVAASMRHTVPQPARTPRQTGGRRSSEKLSVVRYASDLGPMLHDRTRRIQLCSPMHTDPLDRSLPAHRRGTLSGMDAAPEPTWTYLRRVLRWWAGKSPAAKPQIVRATAGKSATRSILSRQPRA</sequence>
<proteinExistence type="predicted"/>
<evidence type="ECO:0000256" key="1">
    <source>
        <dbReference type="SAM" id="MobiDB-lite"/>
    </source>
</evidence>
<evidence type="ECO:0000313" key="3">
    <source>
        <dbReference type="Proteomes" id="UP000254168"/>
    </source>
</evidence>
<dbReference type="EMBL" id="UIHB01000002">
    <property type="protein sequence ID" value="SUZ27824.1"/>
    <property type="molecule type" value="Genomic_DNA"/>
</dbReference>
<name>A0AA46HA23_9XANT</name>
<gene>
    <name evidence="2" type="ORF">CPBF424_16180</name>
</gene>
<dbReference type="AlphaFoldDB" id="A0AA46HA23"/>
<organism evidence="2 3">
    <name type="scientific">Xanthomonas euroxanthea</name>
    <dbReference type="NCBI Taxonomy" id="2259622"/>
    <lineage>
        <taxon>Bacteria</taxon>
        <taxon>Pseudomonadati</taxon>
        <taxon>Pseudomonadota</taxon>
        <taxon>Gammaproteobacteria</taxon>
        <taxon>Lysobacterales</taxon>
        <taxon>Lysobacteraceae</taxon>
        <taxon>Xanthomonas</taxon>
    </lineage>
</organism>
<feature type="compositionally biased region" description="Polar residues" evidence="1">
    <location>
        <begin position="282"/>
        <end position="295"/>
    </location>
</feature>